<keyword evidence="1" id="KW-1133">Transmembrane helix</keyword>
<dbReference type="EMBL" id="JBBPDW010000033">
    <property type="protein sequence ID" value="KAK7537758.1"/>
    <property type="molecule type" value="Genomic_DNA"/>
</dbReference>
<evidence type="ECO:0000313" key="2">
    <source>
        <dbReference type="EMBL" id="KAK7537758.1"/>
    </source>
</evidence>
<feature type="transmembrane region" description="Helical" evidence="1">
    <location>
        <begin position="31"/>
        <end position="47"/>
    </location>
</feature>
<feature type="transmembrane region" description="Helical" evidence="1">
    <location>
        <begin position="80"/>
        <end position="109"/>
    </location>
</feature>
<protein>
    <recommendedName>
        <fullName evidence="4">Transmembrane protein</fullName>
    </recommendedName>
</protein>
<dbReference type="Proteomes" id="UP001365128">
    <property type="component" value="Unassembled WGS sequence"/>
</dbReference>
<evidence type="ECO:0008006" key="4">
    <source>
        <dbReference type="Google" id="ProtNLM"/>
    </source>
</evidence>
<reference evidence="2 3" key="1">
    <citation type="submission" date="2024-04" db="EMBL/GenBank/DDBJ databases">
        <title>Phyllosticta paracitricarpa is synonymous to the EU quarantine fungus P. citricarpa based on phylogenomic analyses.</title>
        <authorList>
            <consortium name="Lawrence Berkeley National Laboratory"/>
            <person name="Van Ingen-Buijs V.A."/>
            <person name="Van Westerhoven A.C."/>
            <person name="Haridas S."/>
            <person name="Skiadas P."/>
            <person name="Martin F."/>
            <person name="Groenewald J.Z."/>
            <person name="Crous P.W."/>
            <person name="Seidl M.F."/>
        </authorList>
    </citation>
    <scope>NUCLEOTIDE SEQUENCE [LARGE SCALE GENOMIC DNA]</scope>
    <source>
        <strain evidence="2 3">CBS 122670</strain>
    </source>
</reference>
<gene>
    <name evidence="2" type="ORF">IWX46DRAFT_249809</name>
</gene>
<evidence type="ECO:0000313" key="3">
    <source>
        <dbReference type="Proteomes" id="UP001365128"/>
    </source>
</evidence>
<evidence type="ECO:0000256" key="1">
    <source>
        <dbReference type="SAM" id="Phobius"/>
    </source>
</evidence>
<proteinExistence type="predicted"/>
<sequence length="138" mass="15806">MGLFLVFGGTMAHECGRVLSVSGLAARSRGTFGRFGAFFFFFFFFPLRFCHGCSRRGACGAFLPLVPFENWEEHSKFGRWVWFGLVWFSGCLWFCGFVVVVVAAAAASLRSFVFSRLRWIPPNTRKLYRVQKQLSFEN</sequence>
<accession>A0ABR1LRG4</accession>
<keyword evidence="1" id="KW-0812">Transmembrane</keyword>
<keyword evidence="3" id="KW-1185">Reference proteome</keyword>
<comment type="caution">
    <text evidence="2">The sequence shown here is derived from an EMBL/GenBank/DDBJ whole genome shotgun (WGS) entry which is preliminary data.</text>
</comment>
<name>A0ABR1LRG4_9PEZI</name>
<organism evidence="2 3">
    <name type="scientific">Phyllosticta citricarpa</name>
    <dbReference type="NCBI Taxonomy" id="55181"/>
    <lineage>
        <taxon>Eukaryota</taxon>
        <taxon>Fungi</taxon>
        <taxon>Dikarya</taxon>
        <taxon>Ascomycota</taxon>
        <taxon>Pezizomycotina</taxon>
        <taxon>Dothideomycetes</taxon>
        <taxon>Dothideomycetes incertae sedis</taxon>
        <taxon>Botryosphaeriales</taxon>
        <taxon>Phyllostictaceae</taxon>
        <taxon>Phyllosticta</taxon>
    </lineage>
</organism>
<keyword evidence="1" id="KW-0472">Membrane</keyword>